<name>A0ABS4FLZ3_9BACL</name>
<evidence type="ECO:0008006" key="3">
    <source>
        <dbReference type="Google" id="ProtNLM"/>
    </source>
</evidence>
<reference evidence="1 2" key="1">
    <citation type="submission" date="2021-03" db="EMBL/GenBank/DDBJ databases">
        <title>Genomic Encyclopedia of Type Strains, Phase IV (KMG-IV): sequencing the most valuable type-strain genomes for metagenomic binning, comparative biology and taxonomic classification.</title>
        <authorList>
            <person name="Goeker M."/>
        </authorList>
    </citation>
    <scope>NUCLEOTIDE SEQUENCE [LARGE SCALE GENOMIC DNA]</scope>
    <source>
        <strain evidence="1 2">DSM 14349</strain>
    </source>
</reference>
<dbReference type="EMBL" id="JAGGKG010000001">
    <property type="protein sequence ID" value="MBP1903597.1"/>
    <property type="molecule type" value="Genomic_DNA"/>
</dbReference>
<protein>
    <recommendedName>
        <fullName evidence="3">NHLP leader peptide family natural product</fullName>
    </recommendedName>
</protein>
<organism evidence="1 2">
    <name type="scientific">Paenibacillus turicensis</name>
    <dbReference type="NCBI Taxonomy" id="160487"/>
    <lineage>
        <taxon>Bacteria</taxon>
        <taxon>Bacillati</taxon>
        <taxon>Bacillota</taxon>
        <taxon>Bacilli</taxon>
        <taxon>Bacillales</taxon>
        <taxon>Paenibacillaceae</taxon>
        <taxon>Paenibacillus</taxon>
    </lineage>
</organism>
<dbReference type="Gene3D" id="3.90.330.10">
    <property type="entry name" value="Nitrile hydratase alpha /Thiocyanate hydrolase gamma"/>
    <property type="match status" value="1"/>
</dbReference>
<gene>
    <name evidence="1" type="ORF">J2Z32_000209</name>
</gene>
<evidence type="ECO:0000313" key="2">
    <source>
        <dbReference type="Proteomes" id="UP001519272"/>
    </source>
</evidence>
<dbReference type="SUPFAM" id="SSF56209">
    <property type="entry name" value="Nitrile hydratase alpha chain"/>
    <property type="match status" value="1"/>
</dbReference>
<dbReference type="RefSeq" id="WP_210087283.1">
    <property type="nucleotide sequence ID" value="NZ_JAGGKG010000001.1"/>
</dbReference>
<evidence type="ECO:0000313" key="1">
    <source>
        <dbReference type="EMBL" id="MBP1903597.1"/>
    </source>
</evidence>
<comment type="caution">
    <text evidence="1">The sequence shown here is derived from an EMBL/GenBank/DDBJ whole genome shotgun (WGS) entry which is preliminary data.</text>
</comment>
<dbReference type="NCBIfam" id="TIGR03793">
    <property type="entry name" value="leader_NHLP"/>
    <property type="match status" value="1"/>
</dbReference>
<keyword evidence="2" id="KW-1185">Reference proteome</keyword>
<proteinExistence type="predicted"/>
<dbReference type="Proteomes" id="UP001519272">
    <property type="component" value="Unassembled WGS sequence"/>
</dbReference>
<dbReference type="InterPro" id="IPR036648">
    <property type="entry name" value="CN_Hdrase_a/SCN_Hdrase_g_sf"/>
</dbReference>
<accession>A0ABS4FLZ3</accession>
<sequence>MTTGTLLHNEVIQRAWQDPSFKARLLENPKKVLQEVLGVILPDHITVKAVEENSDELYFVLPQNPSEVLKSEVKPQSVWGV</sequence>
<dbReference type="InterPro" id="IPR022513">
    <property type="entry name" value="TOMM_pelo"/>
</dbReference>